<keyword evidence="2" id="KW-0614">Plasmid</keyword>
<dbReference type="AlphaFoldDB" id="A0A1L8Z9Y1"/>
<feature type="non-terminal residue" evidence="2">
    <location>
        <position position="227"/>
    </location>
</feature>
<reference evidence="2" key="1">
    <citation type="journal article" date="2015" name="Microbiology">
        <title>Similarities in murine infection and immune response to Borrelia bissettii and Borrelia burgdorferi sensu stricto.</title>
        <authorList>
            <person name="Leydet B.F.Jr."/>
            <person name="Liang F.T."/>
        </authorList>
    </citation>
    <scope>NUCLEOTIDE SEQUENCE [LARGE SCALE GENOMIC DNA]</scope>
    <source>
        <strain evidence="2">CO275</strain>
        <plasmid evidence="2">unnamed</plasmid>
    </source>
</reference>
<feature type="coiled-coil region" evidence="1">
    <location>
        <begin position="184"/>
        <end position="211"/>
    </location>
</feature>
<sequence length="227" mass="27791">MNSFNFNFLFLFILIGCNVHYKKDFDKFSTGMEHSFNDFEYANNKKIEIEEREILEREKREILEREKRDQLANENKIRSSIKEFKSQIEYYRDKFQYKIKRLEEEIEEETQNLNFFVKEGHKRSRASNVYQFHLDEIIRLTNEKKEVSFSRKSYIQLKDNSIKHHKVYIDAIEAAFPNIKYKLIEWKNSNIERYKANIERYKANIERYTNGIKMLYEIENKDLDDEA</sequence>
<name>A0A1L8Z9Y1_BORBI</name>
<dbReference type="EMBL" id="JNBW01000466">
    <property type="protein sequence ID" value="OJH14555.1"/>
    <property type="molecule type" value="Genomic_DNA"/>
</dbReference>
<proteinExistence type="predicted"/>
<evidence type="ECO:0000256" key="1">
    <source>
        <dbReference type="SAM" id="Coils"/>
    </source>
</evidence>
<reference evidence="2" key="2">
    <citation type="submission" date="2015-07" db="EMBL/GenBank/DDBJ databases">
        <authorList>
            <person name="Noorani M."/>
        </authorList>
    </citation>
    <scope>NUCLEOTIDE SEQUENCE</scope>
    <source>
        <strain evidence="2">CO275</strain>
        <plasmid evidence="2">unnamed</plasmid>
    </source>
</reference>
<protein>
    <submittedName>
        <fullName evidence="2">Uncharacterized protein</fullName>
    </submittedName>
</protein>
<accession>A0A1L8Z9Y1</accession>
<geneLocation type="plasmid" evidence="2">
    <name>unnamed</name>
</geneLocation>
<comment type="caution">
    <text evidence="2">The sequence shown here is derived from an EMBL/GenBank/DDBJ whole genome shotgun (WGS) entry which is preliminary data.</text>
</comment>
<evidence type="ECO:0000313" key="2">
    <source>
        <dbReference type="EMBL" id="OJH14555.1"/>
    </source>
</evidence>
<keyword evidence="1" id="KW-0175">Coiled coil</keyword>
<organism evidence="2">
    <name type="scientific">Borrelia bissettiae</name>
    <name type="common">Borreliella bissettiae</name>
    <dbReference type="NCBI Taxonomy" id="64897"/>
    <lineage>
        <taxon>Bacteria</taxon>
        <taxon>Pseudomonadati</taxon>
        <taxon>Spirochaetota</taxon>
        <taxon>Spirochaetia</taxon>
        <taxon>Spirochaetales</taxon>
        <taxon>Borreliaceae</taxon>
        <taxon>Borreliella</taxon>
    </lineage>
</organism>
<gene>
    <name evidence="2" type="ORF">ER70_08075</name>
</gene>
<feature type="coiled-coil region" evidence="1">
    <location>
        <begin position="92"/>
        <end position="119"/>
    </location>
</feature>